<dbReference type="Proteomes" id="UP000242287">
    <property type="component" value="Unassembled WGS sequence"/>
</dbReference>
<name>A0A2A9NBS2_9AGAR</name>
<evidence type="ECO:0000313" key="1">
    <source>
        <dbReference type="EMBL" id="PFH45152.1"/>
    </source>
</evidence>
<sequence>DVIHVDNHPTLGNFCSEYVVHHSLECCQGVKHYQRFKKTSIHPECGLPLITIFDLDVVISPANIHLREVLCSR</sequence>
<accession>A0A2A9NBS2</accession>
<organism evidence="1 2">
    <name type="scientific">Amanita thiersii Skay4041</name>
    <dbReference type="NCBI Taxonomy" id="703135"/>
    <lineage>
        <taxon>Eukaryota</taxon>
        <taxon>Fungi</taxon>
        <taxon>Dikarya</taxon>
        <taxon>Basidiomycota</taxon>
        <taxon>Agaricomycotina</taxon>
        <taxon>Agaricomycetes</taxon>
        <taxon>Agaricomycetidae</taxon>
        <taxon>Agaricales</taxon>
        <taxon>Pluteineae</taxon>
        <taxon>Amanitaceae</taxon>
        <taxon>Amanita</taxon>
    </lineage>
</organism>
<keyword evidence="2" id="KW-1185">Reference proteome</keyword>
<feature type="non-terminal residue" evidence="1">
    <location>
        <position position="1"/>
    </location>
</feature>
<dbReference type="AlphaFoldDB" id="A0A2A9NBS2"/>
<proteinExistence type="predicted"/>
<dbReference type="EMBL" id="KZ302526">
    <property type="protein sequence ID" value="PFH45152.1"/>
    <property type="molecule type" value="Genomic_DNA"/>
</dbReference>
<protein>
    <submittedName>
        <fullName evidence="1">Uncharacterized protein</fullName>
    </submittedName>
</protein>
<dbReference type="OrthoDB" id="3105459at2759"/>
<gene>
    <name evidence="1" type="ORF">AMATHDRAFT_162412</name>
</gene>
<evidence type="ECO:0000313" key="2">
    <source>
        <dbReference type="Proteomes" id="UP000242287"/>
    </source>
</evidence>
<reference evidence="1 2" key="1">
    <citation type="submission" date="2014-02" db="EMBL/GenBank/DDBJ databases">
        <title>Transposable element dynamics among asymbiotic and ectomycorrhizal Amanita fungi.</title>
        <authorList>
            <consortium name="DOE Joint Genome Institute"/>
            <person name="Hess J."/>
            <person name="Skrede I."/>
            <person name="Wolfe B."/>
            <person name="LaButti K."/>
            <person name="Ohm R.A."/>
            <person name="Grigoriev I.V."/>
            <person name="Pringle A."/>
        </authorList>
    </citation>
    <scope>NUCLEOTIDE SEQUENCE [LARGE SCALE GENOMIC DNA]</scope>
    <source>
        <strain evidence="1 2">SKay4041</strain>
    </source>
</reference>